<dbReference type="InterPro" id="IPR018365">
    <property type="entry name" value="Cell_cycle_FtsW-rel_CS"/>
</dbReference>
<sequence length="374" mass="40886">MNRAVKKVFWKIFSLDLWLLLGLLAITGYGLLVLYSASGASEKIFTNRVIQISLGLVVMLLMAMIPPRFYERISPYLYLVCIVMLVLVDLVGETSKGAQRWLNLGFIRFQPSEIAKLAVPLMVATYLGARSLPPSLKDTFIALMIIIFPTLLVAAQPDLGTAILVCAAGVFVLFLAGLSWKLISIGGVSLAAFIPVMWFFLMHDYQKTRVMTLIDPEKDPLGAGYHIIQSKIAIGSGGLHGKGWMEGTQSQLEFLPEPHTDFIFAVLGEEHGMMGVLILLVIYLFIIARGLVIGAKANSAFGRLISGGTALLFFVYVFVNIGMVSGILPVVGVPLPLFSYGGTSYVTLMAAFGLMMSSYVHRKSMQSSNPYSRL</sequence>
<dbReference type="GO" id="GO:0015648">
    <property type="term" value="F:lipid-linked peptidoglycan transporter activity"/>
    <property type="evidence" value="ECO:0007669"/>
    <property type="project" value="TreeGrafter"/>
</dbReference>
<gene>
    <name evidence="11 12" type="primary">mrdB</name>
    <name evidence="11" type="synonym">rodA</name>
    <name evidence="12" type="ordered locus">HD_2019</name>
</gene>
<dbReference type="GO" id="GO:0051301">
    <property type="term" value="P:cell division"/>
    <property type="evidence" value="ECO:0007669"/>
    <property type="project" value="InterPro"/>
</dbReference>
<evidence type="ECO:0000313" key="12">
    <source>
        <dbReference type="EMBL" id="AAP96727.1"/>
    </source>
</evidence>
<dbReference type="HOGENOM" id="CLU_029243_2_2_6"/>
<evidence type="ECO:0000256" key="9">
    <source>
        <dbReference type="ARBA" id="ARBA00023136"/>
    </source>
</evidence>
<evidence type="ECO:0000256" key="3">
    <source>
        <dbReference type="ARBA" id="ARBA00022676"/>
    </source>
</evidence>
<dbReference type="InterPro" id="IPR011923">
    <property type="entry name" value="RodA/MrdB"/>
</dbReference>
<dbReference type="eggNOG" id="COG0772">
    <property type="taxonomic scope" value="Bacteria"/>
</dbReference>
<keyword evidence="10 11" id="KW-0961">Cell wall biogenesis/degradation</keyword>
<proteinExistence type="inferred from homology"/>
<comment type="subcellular location">
    <subcellularLocation>
        <location evidence="11">Cell inner membrane</location>
        <topology evidence="11">Multi-pass membrane protein</topology>
    </subcellularLocation>
    <subcellularLocation>
        <location evidence="1">Membrane</location>
        <topology evidence="1">Multi-pass membrane protein</topology>
    </subcellularLocation>
</comment>
<keyword evidence="3 11" id="KW-0328">Glycosyltransferase</keyword>
<dbReference type="KEGG" id="hdu:HD_2019"/>
<feature type="transmembrane region" description="Helical" evidence="11">
    <location>
        <begin position="76"/>
        <end position="92"/>
    </location>
</feature>
<dbReference type="RefSeq" id="WP_010945748.1">
    <property type="nucleotide sequence ID" value="NC_002940.2"/>
</dbReference>
<evidence type="ECO:0000256" key="10">
    <source>
        <dbReference type="ARBA" id="ARBA00023316"/>
    </source>
</evidence>
<dbReference type="PANTHER" id="PTHR30474:SF1">
    <property type="entry name" value="PEPTIDOGLYCAN GLYCOSYLTRANSFERASE MRDB"/>
    <property type="match status" value="1"/>
</dbReference>
<comment type="similarity">
    <text evidence="11">Belongs to the SEDS family. MrdB/RodA subfamily.</text>
</comment>
<feature type="transmembrane region" description="Helical" evidence="11">
    <location>
        <begin position="272"/>
        <end position="292"/>
    </location>
</feature>
<feature type="transmembrane region" description="Helical" evidence="11">
    <location>
        <begin position="17"/>
        <end position="37"/>
    </location>
</feature>
<evidence type="ECO:0000256" key="1">
    <source>
        <dbReference type="ARBA" id="ARBA00004141"/>
    </source>
</evidence>
<keyword evidence="5 11" id="KW-0812">Transmembrane</keyword>
<organism evidence="12 13">
    <name type="scientific">Haemophilus ducreyi (strain 35000HP / ATCC 700724)</name>
    <dbReference type="NCBI Taxonomy" id="233412"/>
    <lineage>
        <taxon>Bacteria</taxon>
        <taxon>Pseudomonadati</taxon>
        <taxon>Pseudomonadota</taxon>
        <taxon>Gammaproteobacteria</taxon>
        <taxon>Pasteurellales</taxon>
        <taxon>Pasteurellaceae</taxon>
        <taxon>Haemophilus</taxon>
    </lineage>
</organism>
<dbReference type="Proteomes" id="UP000001022">
    <property type="component" value="Chromosome"/>
</dbReference>
<dbReference type="HAMAP" id="MF_02079">
    <property type="entry name" value="PGT_RodA"/>
    <property type="match status" value="1"/>
</dbReference>
<comment type="function">
    <text evidence="11">Peptidoglycan polymerase that is essential for cell wall elongation.</text>
</comment>
<keyword evidence="6 11" id="KW-0133">Cell shape</keyword>
<dbReference type="InterPro" id="IPR001182">
    <property type="entry name" value="FtsW/RodA"/>
</dbReference>
<reference evidence="13" key="1">
    <citation type="submission" date="2003-06" db="EMBL/GenBank/DDBJ databases">
        <title>The complete genome sequence of Haemophilus ducreyi.</title>
        <authorList>
            <person name="Munson R.S. Jr."/>
            <person name="Ray W.C."/>
            <person name="Mahairas G."/>
            <person name="Sabo P."/>
            <person name="Mungur R."/>
            <person name="Johnson L."/>
            <person name="Nguyen D."/>
            <person name="Wang J."/>
            <person name="Forst C."/>
            <person name="Hood L."/>
        </authorList>
    </citation>
    <scope>NUCLEOTIDE SEQUENCE [LARGE SCALE GENOMIC DNA]</scope>
    <source>
        <strain evidence="13">35000HP / ATCC 700724</strain>
    </source>
</reference>
<dbReference type="STRING" id="233412.HD_2019"/>
<evidence type="ECO:0000256" key="4">
    <source>
        <dbReference type="ARBA" id="ARBA00022679"/>
    </source>
</evidence>
<feature type="transmembrane region" description="Helical" evidence="11">
    <location>
        <begin position="161"/>
        <end position="178"/>
    </location>
</feature>
<dbReference type="AlphaFoldDB" id="Q7VKA5"/>
<evidence type="ECO:0000313" key="13">
    <source>
        <dbReference type="Proteomes" id="UP000001022"/>
    </source>
</evidence>
<evidence type="ECO:0000256" key="6">
    <source>
        <dbReference type="ARBA" id="ARBA00022960"/>
    </source>
</evidence>
<evidence type="ECO:0000256" key="2">
    <source>
        <dbReference type="ARBA" id="ARBA00022475"/>
    </source>
</evidence>
<keyword evidence="2 11" id="KW-1003">Cell membrane</keyword>
<dbReference type="UniPathway" id="UPA00219"/>
<keyword evidence="11" id="KW-0997">Cell inner membrane</keyword>
<keyword evidence="8 11" id="KW-1133">Transmembrane helix</keyword>
<dbReference type="PANTHER" id="PTHR30474">
    <property type="entry name" value="CELL CYCLE PROTEIN"/>
    <property type="match status" value="1"/>
</dbReference>
<dbReference type="OrthoDB" id="9768187at2"/>
<comment type="catalytic activity">
    <reaction evidence="11">
        <text>[GlcNAc-(1-&gt;4)-Mur2Ac(oyl-L-Ala-gamma-D-Glu-L-Lys-D-Ala-D-Ala)](n)-di-trans,octa-cis-undecaprenyl diphosphate + beta-D-GlcNAc-(1-&gt;4)-Mur2Ac(oyl-L-Ala-gamma-D-Glu-L-Lys-D-Ala-D-Ala)-di-trans,octa-cis-undecaprenyl diphosphate = [GlcNAc-(1-&gt;4)-Mur2Ac(oyl-L-Ala-gamma-D-Glu-L-Lys-D-Ala-D-Ala)](n+1)-di-trans,octa-cis-undecaprenyl diphosphate + di-trans,octa-cis-undecaprenyl diphosphate + H(+)</text>
        <dbReference type="Rhea" id="RHEA:23708"/>
        <dbReference type="Rhea" id="RHEA-COMP:9602"/>
        <dbReference type="Rhea" id="RHEA-COMP:9603"/>
        <dbReference type="ChEBI" id="CHEBI:15378"/>
        <dbReference type="ChEBI" id="CHEBI:58405"/>
        <dbReference type="ChEBI" id="CHEBI:60033"/>
        <dbReference type="ChEBI" id="CHEBI:78435"/>
        <dbReference type="EC" id="2.4.99.28"/>
    </reaction>
</comment>
<dbReference type="PROSITE" id="PS00428">
    <property type="entry name" value="FTSW_RODA_SPOVE"/>
    <property type="match status" value="1"/>
</dbReference>
<dbReference type="GO" id="GO:0009252">
    <property type="term" value="P:peptidoglycan biosynthetic process"/>
    <property type="evidence" value="ECO:0007669"/>
    <property type="project" value="UniProtKB-UniRule"/>
</dbReference>
<dbReference type="GO" id="GO:0071555">
    <property type="term" value="P:cell wall organization"/>
    <property type="evidence" value="ECO:0007669"/>
    <property type="project" value="UniProtKB-KW"/>
</dbReference>
<feature type="transmembrane region" description="Helical" evidence="11">
    <location>
        <begin position="337"/>
        <end position="360"/>
    </location>
</feature>
<keyword evidence="7 11" id="KW-0573">Peptidoglycan synthesis</keyword>
<evidence type="ECO:0000256" key="5">
    <source>
        <dbReference type="ARBA" id="ARBA00022692"/>
    </source>
</evidence>
<dbReference type="Pfam" id="PF01098">
    <property type="entry name" value="FTSW_RODA_SPOVE"/>
    <property type="match status" value="1"/>
</dbReference>
<dbReference type="GO" id="GO:0032153">
    <property type="term" value="C:cell division site"/>
    <property type="evidence" value="ECO:0007669"/>
    <property type="project" value="TreeGrafter"/>
</dbReference>
<dbReference type="GO" id="GO:0008360">
    <property type="term" value="P:regulation of cell shape"/>
    <property type="evidence" value="ECO:0007669"/>
    <property type="project" value="UniProtKB-KW"/>
</dbReference>
<dbReference type="GO" id="GO:0008955">
    <property type="term" value="F:peptidoglycan glycosyltransferase activity"/>
    <property type="evidence" value="ECO:0007669"/>
    <property type="project" value="UniProtKB-UniRule"/>
</dbReference>
<name>Q7VKA5_HAEDU</name>
<protein>
    <recommendedName>
        <fullName evidence="11">Peptidoglycan glycosyltransferase MrdB</fullName>
        <shortName evidence="11">PGT</shortName>
        <ecNumber evidence="11">2.4.99.28</ecNumber>
    </recommendedName>
    <alternativeName>
        <fullName evidence="11">Cell elongation protein RodA</fullName>
    </alternativeName>
    <alternativeName>
        <fullName evidence="11">Cell wall polymerase</fullName>
    </alternativeName>
    <alternativeName>
        <fullName evidence="11">Peptidoglycan polymerase</fullName>
        <shortName evidence="11">PG polymerase</shortName>
    </alternativeName>
</protein>
<feature type="transmembrane region" description="Helical" evidence="11">
    <location>
        <begin position="185"/>
        <end position="203"/>
    </location>
</feature>
<feature type="transmembrane region" description="Helical" evidence="11">
    <location>
        <begin position="304"/>
        <end position="331"/>
    </location>
</feature>
<feature type="transmembrane region" description="Helical" evidence="11">
    <location>
        <begin position="49"/>
        <end position="70"/>
    </location>
</feature>
<evidence type="ECO:0000256" key="11">
    <source>
        <dbReference type="HAMAP-Rule" id="MF_02079"/>
    </source>
</evidence>
<keyword evidence="9 11" id="KW-0472">Membrane</keyword>
<dbReference type="GO" id="GO:0005886">
    <property type="term" value="C:plasma membrane"/>
    <property type="evidence" value="ECO:0007669"/>
    <property type="project" value="UniProtKB-SubCell"/>
</dbReference>
<evidence type="ECO:0000256" key="8">
    <source>
        <dbReference type="ARBA" id="ARBA00022989"/>
    </source>
</evidence>
<accession>Q7VKA5</accession>
<dbReference type="EC" id="2.4.99.28" evidence="11"/>
<comment type="pathway">
    <text evidence="11">Cell wall biogenesis; peptidoglycan biosynthesis.</text>
</comment>
<evidence type="ECO:0000256" key="7">
    <source>
        <dbReference type="ARBA" id="ARBA00022984"/>
    </source>
</evidence>
<keyword evidence="4 11" id="KW-0808">Transferase</keyword>
<dbReference type="NCBIfam" id="TIGR02210">
    <property type="entry name" value="rodA_shape"/>
    <property type="match status" value="1"/>
</dbReference>
<keyword evidence="13" id="KW-1185">Reference proteome</keyword>
<dbReference type="EMBL" id="AE017143">
    <property type="protein sequence ID" value="AAP96727.1"/>
    <property type="molecule type" value="Genomic_DNA"/>
</dbReference>